<dbReference type="PROSITE" id="PS50928">
    <property type="entry name" value="ABC_TM1"/>
    <property type="match status" value="1"/>
</dbReference>
<comment type="subcellular location">
    <subcellularLocation>
        <location evidence="1 7">Cell membrane</location>
        <topology evidence="1 7">Multi-pass membrane protein</topology>
    </subcellularLocation>
</comment>
<accession>A0ABW7SPZ9</accession>
<name>A0ABW7SPZ9_9ACTN</name>
<feature type="region of interest" description="Disordered" evidence="8">
    <location>
        <begin position="1"/>
        <end position="25"/>
    </location>
</feature>
<evidence type="ECO:0000313" key="10">
    <source>
        <dbReference type="EMBL" id="MFI0795767.1"/>
    </source>
</evidence>
<dbReference type="Proteomes" id="UP001611075">
    <property type="component" value="Unassembled WGS sequence"/>
</dbReference>
<dbReference type="SUPFAM" id="SSF161098">
    <property type="entry name" value="MetI-like"/>
    <property type="match status" value="1"/>
</dbReference>
<evidence type="ECO:0000313" key="11">
    <source>
        <dbReference type="Proteomes" id="UP001611075"/>
    </source>
</evidence>
<dbReference type="InterPro" id="IPR050366">
    <property type="entry name" value="BP-dependent_transpt_permease"/>
</dbReference>
<feature type="transmembrane region" description="Helical" evidence="7">
    <location>
        <begin position="150"/>
        <end position="170"/>
    </location>
</feature>
<dbReference type="InterPro" id="IPR025966">
    <property type="entry name" value="OppC_N"/>
</dbReference>
<evidence type="ECO:0000256" key="8">
    <source>
        <dbReference type="SAM" id="MobiDB-lite"/>
    </source>
</evidence>
<keyword evidence="4 7" id="KW-0812">Transmembrane</keyword>
<feature type="compositionally biased region" description="Low complexity" evidence="8">
    <location>
        <begin position="9"/>
        <end position="25"/>
    </location>
</feature>
<evidence type="ECO:0000256" key="5">
    <source>
        <dbReference type="ARBA" id="ARBA00022989"/>
    </source>
</evidence>
<feature type="transmembrane region" description="Helical" evidence="7">
    <location>
        <begin position="115"/>
        <end position="138"/>
    </location>
</feature>
<dbReference type="InterPro" id="IPR035906">
    <property type="entry name" value="MetI-like_sf"/>
</dbReference>
<dbReference type="Gene3D" id="1.10.3720.10">
    <property type="entry name" value="MetI-like"/>
    <property type="match status" value="1"/>
</dbReference>
<comment type="caution">
    <text evidence="10">The sequence shown here is derived from an EMBL/GenBank/DDBJ whole genome shotgun (WGS) entry which is preliminary data.</text>
</comment>
<sequence>MSDQSADTPFAAKPTGAGPPADAALLGPVRAEKPRGLLGDAWRDLRRRPLFWVSAILIAGFVLMAAFPSLFTSGDPVNGVVSRNFGTPSSHAWFGYDVQGRDVYARVIYGARASIVVALLSTAGTLLIGGAMGMIAGYLGGWVDALLSRFADVFFGLPFVLGAIVILSTFNGAGASNSEWRIMGLVIMSLVVLIWPVVMRLMRSSVLSTREADYVVAARALGASTGRIVLKHLLPNCLAPLLVYGTILVGSFIGVEATLSFLGIGLKTPVVSWGIMISESQDYIRASPFLLFFPAMFLVTAVLSFVMLGEAIREALDPKLR</sequence>
<dbReference type="InterPro" id="IPR000515">
    <property type="entry name" value="MetI-like"/>
</dbReference>
<keyword evidence="11" id="KW-1185">Reference proteome</keyword>
<feature type="transmembrane region" description="Helical" evidence="7">
    <location>
        <begin position="241"/>
        <end position="266"/>
    </location>
</feature>
<organism evidence="10 11">
    <name type="scientific">Micromonospora rubida</name>
    <dbReference type="NCBI Taxonomy" id="2697657"/>
    <lineage>
        <taxon>Bacteria</taxon>
        <taxon>Bacillati</taxon>
        <taxon>Actinomycetota</taxon>
        <taxon>Actinomycetes</taxon>
        <taxon>Micromonosporales</taxon>
        <taxon>Micromonosporaceae</taxon>
        <taxon>Micromonospora</taxon>
    </lineage>
</organism>
<dbReference type="PANTHER" id="PTHR43386:SF6">
    <property type="entry name" value="ABC TRANSPORTER PERMEASE PROTEIN"/>
    <property type="match status" value="1"/>
</dbReference>
<dbReference type="PANTHER" id="PTHR43386">
    <property type="entry name" value="OLIGOPEPTIDE TRANSPORT SYSTEM PERMEASE PROTEIN APPC"/>
    <property type="match status" value="1"/>
</dbReference>
<dbReference type="Pfam" id="PF12911">
    <property type="entry name" value="OppC_N"/>
    <property type="match status" value="1"/>
</dbReference>
<evidence type="ECO:0000256" key="6">
    <source>
        <dbReference type="ARBA" id="ARBA00023136"/>
    </source>
</evidence>
<evidence type="ECO:0000256" key="3">
    <source>
        <dbReference type="ARBA" id="ARBA00022475"/>
    </source>
</evidence>
<evidence type="ECO:0000259" key="9">
    <source>
        <dbReference type="PROSITE" id="PS50928"/>
    </source>
</evidence>
<feature type="transmembrane region" description="Helical" evidence="7">
    <location>
        <begin position="50"/>
        <end position="71"/>
    </location>
</feature>
<dbReference type="CDD" id="cd06261">
    <property type="entry name" value="TM_PBP2"/>
    <property type="match status" value="1"/>
</dbReference>
<keyword evidence="6 7" id="KW-0472">Membrane</keyword>
<keyword evidence="5 7" id="KW-1133">Transmembrane helix</keyword>
<dbReference type="RefSeq" id="WP_396683291.1">
    <property type="nucleotide sequence ID" value="NZ_JBIRPU010000021.1"/>
</dbReference>
<evidence type="ECO:0000256" key="1">
    <source>
        <dbReference type="ARBA" id="ARBA00004651"/>
    </source>
</evidence>
<evidence type="ECO:0000256" key="2">
    <source>
        <dbReference type="ARBA" id="ARBA00022448"/>
    </source>
</evidence>
<dbReference type="EMBL" id="JBIRPU010000021">
    <property type="protein sequence ID" value="MFI0795767.1"/>
    <property type="molecule type" value="Genomic_DNA"/>
</dbReference>
<feature type="domain" description="ABC transmembrane type-1" evidence="9">
    <location>
        <begin position="111"/>
        <end position="309"/>
    </location>
</feature>
<protein>
    <submittedName>
        <fullName evidence="10">ABC transporter permease</fullName>
    </submittedName>
</protein>
<proteinExistence type="inferred from homology"/>
<comment type="similarity">
    <text evidence="7">Belongs to the binding-protein-dependent transport system permease family.</text>
</comment>
<gene>
    <name evidence="10" type="ORF">ACH4OY_24255</name>
</gene>
<evidence type="ECO:0000256" key="7">
    <source>
        <dbReference type="RuleBase" id="RU363032"/>
    </source>
</evidence>
<reference evidence="10 11" key="1">
    <citation type="submission" date="2024-10" db="EMBL/GenBank/DDBJ databases">
        <title>The Natural Products Discovery Center: Release of the First 8490 Sequenced Strains for Exploring Actinobacteria Biosynthetic Diversity.</title>
        <authorList>
            <person name="Kalkreuter E."/>
            <person name="Kautsar S.A."/>
            <person name="Yang D."/>
            <person name="Bader C.D."/>
            <person name="Teijaro C.N."/>
            <person name="Fluegel L."/>
            <person name="Davis C.M."/>
            <person name="Simpson J.R."/>
            <person name="Lauterbach L."/>
            <person name="Steele A.D."/>
            <person name="Gui C."/>
            <person name="Meng S."/>
            <person name="Li G."/>
            <person name="Viehrig K."/>
            <person name="Ye F."/>
            <person name="Su P."/>
            <person name="Kiefer A.F."/>
            <person name="Nichols A."/>
            <person name="Cepeda A.J."/>
            <person name="Yan W."/>
            <person name="Fan B."/>
            <person name="Jiang Y."/>
            <person name="Adhikari A."/>
            <person name="Zheng C.-J."/>
            <person name="Schuster L."/>
            <person name="Cowan T.M."/>
            <person name="Smanski M.J."/>
            <person name="Chevrette M.G."/>
            <person name="De Carvalho L.P.S."/>
            <person name="Shen B."/>
        </authorList>
    </citation>
    <scope>NUCLEOTIDE SEQUENCE [LARGE SCALE GENOMIC DNA]</scope>
    <source>
        <strain evidence="10 11">NPDC021253</strain>
    </source>
</reference>
<evidence type="ECO:0000256" key="4">
    <source>
        <dbReference type="ARBA" id="ARBA00022692"/>
    </source>
</evidence>
<feature type="transmembrane region" description="Helical" evidence="7">
    <location>
        <begin position="182"/>
        <end position="202"/>
    </location>
</feature>
<keyword evidence="2 7" id="KW-0813">Transport</keyword>
<dbReference type="Pfam" id="PF00528">
    <property type="entry name" value="BPD_transp_1"/>
    <property type="match status" value="1"/>
</dbReference>
<feature type="transmembrane region" description="Helical" evidence="7">
    <location>
        <begin position="286"/>
        <end position="312"/>
    </location>
</feature>
<keyword evidence="3" id="KW-1003">Cell membrane</keyword>